<evidence type="ECO:0000259" key="7">
    <source>
        <dbReference type="PROSITE" id="PS51781"/>
    </source>
</evidence>
<dbReference type="SUPFAM" id="SSF141523">
    <property type="entry name" value="L,D-transpeptidase catalytic domain-like"/>
    <property type="match status" value="1"/>
</dbReference>
<dbReference type="PROSITE" id="PS51781">
    <property type="entry name" value="SH3B"/>
    <property type="match status" value="1"/>
</dbReference>
<dbReference type="PANTHER" id="PTHR34408:SF1">
    <property type="entry name" value="GLYCOSYL HYDROLASE FAMILY 19 DOMAIN-CONTAINING PROTEIN HI_1415"/>
    <property type="match status" value="1"/>
</dbReference>
<dbReference type="InterPro" id="IPR038063">
    <property type="entry name" value="Transpep_catalytic_dom"/>
</dbReference>
<dbReference type="AlphaFoldDB" id="A0A6I3NSZ5"/>
<evidence type="ECO:0000256" key="3">
    <source>
        <dbReference type="ARBA" id="ARBA00022960"/>
    </source>
</evidence>
<keyword evidence="4 6" id="KW-0573">Peptidoglycan synthesis</keyword>
<evidence type="ECO:0000256" key="6">
    <source>
        <dbReference type="PROSITE-ProRule" id="PRU01373"/>
    </source>
</evidence>
<dbReference type="Pfam" id="PF08239">
    <property type="entry name" value="SH3_3"/>
    <property type="match status" value="2"/>
</dbReference>
<dbReference type="RefSeq" id="WP_129821551.1">
    <property type="nucleotide sequence ID" value="NZ_CABJBH010000003.1"/>
</dbReference>
<keyword evidence="2" id="KW-0808">Transferase</keyword>
<dbReference type="PANTHER" id="PTHR34408">
    <property type="entry name" value="FAMILY PROTEIN, PUTATIVE-RELATED"/>
    <property type="match status" value="1"/>
</dbReference>
<dbReference type="PROSITE" id="PS52029">
    <property type="entry name" value="LD_TPASE"/>
    <property type="match status" value="1"/>
</dbReference>
<feature type="domain" description="L,D-TPase catalytic" evidence="8">
    <location>
        <begin position="160"/>
        <end position="280"/>
    </location>
</feature>
<organism evidence="9">
    <name type="scientific">Turicibacter sanguinis</name>
    <dbReference type="NCBI Taxonomy" id="154288"/>
    <lineage>
        <taxon>Bacteria</taxon>
        <taxon>Bacillati</taxon>
        <taxon>Bacillota</taxon>
        <taxon>Erysipelotrichia</taxon>
        <taxon>Erysipelotrichales</taxon>
        <taxon>Turicibacteraceae</taxon>
        <taxon>Turicibacter</taxon>
    </lineage>
</organism>
<dbReference type="InterPro" id="IPR003646">
    <property type="entry name" value="SH3-like_bac-type"/>
</dbReference>
<dbReference type="GO" id="GO:0016740">
    <property type="term" value="F:transferase activity"/>
    <property type="evidence" value="ECO:0007669"/>
    <property type="project" value="UniProtKB-KW"/>
</dbReference>
<comment type="pathway">
    <text evidence="1 6">Cell wall biogenesis; peptidoglycan biosynthesis.</text>
</comment>
<protein>
    <submittedName>
        <fullName evidence="9">SH3 domain-containing protein</fullName>
    </submittedName>
</protein>
<dbReference type="GO" id="GO:0009252">
    <property type="term" value="P:peptidoglycan biosynthetic process"/>
    <property type="evidence" value="ECO:0007669"/>
    <property type="project" value="UniProtKB-UniPathway"/>
</dbReference>
<dbReference type="Gene3D" id="2.30.30.40">
    <property type="entry name" value="SH3 Domains"/>
    <property type="match status" value="2"/>
</dbReference>
<evidence type="ECO:0000256" key="4">
    <source>
        <dbReference type="ARBA" id="ARBA00022984"/>
    </source>
</evidence>
<evidence type="ECO:0000256" key="2">
    <source>
        <dbReference type="ARBA" id="ARBA00022679"/>
    </source>
</evidence>
<dbReference type="GO" id="GO:0071555">
    <property type="term" value="P:cell wall organization"/>
    <property type="evidence" value="ECO:0007669"/>
    <property type="project" value="UniProtKB-UniRule"/>
</dbReference>
<name>A0A6I3NSZ5_9FIRM</name>
<dbReference type="UniPathway" id="UPA00219"/>
<evidence type="ECO:0000256" key="1">
    <source>
        <dbReference type="ARBA" id="ARBA00004752"/>
    </source>
</evidence>
<feature type="active site" description="Nucleophile" evidence="6">
    <location>
        <position position="256"/>
    </location>
</feature>
<evidence type="ECO:0000256" key="5">
    <source>
        <dbReference type="ARBA" id="ARBA00023316"/>
    </source>
</evidence>
<accession>A0A6I3NSZ5</accession>
<dbReference type="InterPro" id="IPR052354">
    <property type="entry name" value="Cell_Wall_Dynamics_Protein"/>
</dbReference>
<keyword evidence="3 6" id="KW-0133">Cell shape</keyword>
<dbReference type="Gene3D" id="2.40.440.10">
    <property type="entry name" value="L,D-transpeptidase catalytic domain-like"/>
    <property type="match status" value="1"/>
</dbReference>
<dbReference type="SMART" id="SM00287">
    <property type="entry name" value="SH3b"/>
    <property type="match status" value="2"/>
</dbReference>
<dbReference type="CDD" id="cd16913">
    <property type="entry name" value="YkuD_like"/>
    <property type="match status" value="1"/>
</dbReference>
<dbReference type="GO" id="GO:0008360">
    <property type="term" value="P:regulation of cell shape"/>
    <property type="evidence" value="ECO:0007669"/>
    <property type="project" value="UniProtKB-UniRule"/>
</dbReference>
<feature type="domain" description="SH3b" evidence="7">
    <location>
        <begin position="67"/>
        <end position="130"/>
    </location>
</feature>
<feature type="active site" description="Proton donor/acceptor" evidence="6">
    <location>
        <position position="232"/>
    </location>
</feature>
<sequence length="280" mass="32066">MQIINFQVRAIQIKYTTSNLNLRRGKSTSAPILLMIPKYSKIEVTDTDDEWLEVNYQGTRGYVSRDYVSKTMSPYSNLNLREAPSTTSNVLTLIPKQSRIEVLATEGNWSYVVYNDEFGYVFNTYLSDDGQKPDLTKQAEFSTDMLKFVNDNDIQSPTDYLLTTDLKHRETYVFKKENDIWTQLFKWKSTIGAPRTPTISGTFSIIGRKPSFGTNRYTVKDATRFAEGYYYHSVLYDPTGSYIIDGRLGQALSHGCIRLNPSNAKWIYETIPDGTTVIIH</sequence>
<evidence type="ECO:0000259" key="8">
    <source>
        <dbReference type="PROSITE" id="PS52029"/>
    </source>
</evidence>
<reference evidence="9" key="1">
    <citation type="journal article" date="2019" name="Nat. Med.">
        <title>A library of human gut bacterial isolates paired with longitudinal multiomics data enables mechanistic microbiome research.</title>
        <authorList>
            <person name="Poyet M."/>
            <person name="Groussin M."/>
            <person name="Gibbons S.M."/>
            <person name="Avila-Pacheco J."/>
            <person name="Jiang X."/>
            <person name="Kearney S.M."/>
            <person name="Perrotta A.R."/>
            <person name="Berdy B."/>
            <person name="Zhao S."/>
            <person name="Lieberman T.D."/>
            <person name="Swanson P.K."/>
            <person name="Smith M."/>
            <person name="Roesemann S."/>
            <person name="Alexander J.E."/>
            <person name="Rich S.A."/>
            <person name="Livny J."/>
            <person name="Vlamakis H."/>
            <person name="Clish C."/>
            <person name="Bullock K."/>
            <person name="Deik A."/>
            <person name="Scott J."/>
            <person name="Pierce K.A."/>
            <person name="Xavier R.J."/>
            <person name="Alm E.J."/>
        </authorList>
    </citation>
    <scope>NUCLEOTIDE SEQUENCE</scope>
    <source>
        <strain evidence="9">BIOML-A179</strain>
    </source>
</reference>
<evidence type="ECO:0000313" key="9">
    <source>
        <dbReference type="EMBL" id="MTL94007.1"/>
    </source>
</evidence>
<comment type="caution">
    <text evidence="9">The sequence shown here is derived from an EMBL/GenBank/DDBJ whole genome shotgun (WGS) entry which is preliminary data.</text>
</comment>
<dbReference type="EMBL" id="WMQV01000009">
    <property type="protein sequence ID" value="MTL94007.1"/>
    <property type="molecule type" value="Genomic_DNA"/>
</dbReference>
<gene>
    <name evidence="9" type="ORF">GMA64_05670</name>
</gene>
<dbReference type="InterPro" id="IPR005490">
    <property type="entry name" value="LD_TPept_cat_dom"/>
</dbReference>
<dbReference type="Pfam" id="PF03734">
    <property type="entry name" value="YkuD"/>
    <property type="match status" value="1"/>
</dbReference>
<proteinExistence type="predicted"/>
<keyword evidence="5 6" id="KW-0961">Cell wall biogenesis/degradation</keyword>